<dbReference type="GeneID" id="76609626"/>
<accession>A0AB35HXZ0</accession>
<dbReference type="Proteomes" id="UP001209730">
    <property type="component" value="Unassembled WGS sequence"/>
</dbReference>
<proteinExistence type="predicted"/>
<evidence type="ECO:0000313" key="1">
    <source>
        <dbReference type="EMBL" id="MCX2801776.1"/>
    </source>
</evidence>
<protein>
    <submittedName>
        <fullName evidence="1">Uncharacterized protein</fullName>
    </submittedName>
</protein>
<dbReference type="EMBL" id="JAPHQB010000011">
    <property type="protein sequence ID" value="MCX2801776.1"/>
    <property type="molecule type" value="Genomic_DNA"/>
</dbReference>
<dbReference type="RefSeq" id="WP_082817433.1">
    <property type="nucleotide sequence ID" value="NZ_CP014864.1"/>
</dbReference>
<sequence length="88" mass="10041">MLEIEWKYGTPFLKGLYFIAVRMGPEAGCYDFANWNGSSWDKSIEGEVVAFCDAGSFVRCISIKWPFEDKIKLRSESRSGISLEFEEA</sequence>
<reference evidence="1" key="1">
    <citation type="submission" date="2022-11" db="EMBL/GenBank/DDBJ databases">
        <title>Chitin-degrading and fungicidal potential of chitinolytic bacterial strains from marine environment of the Pacific Ocean regions.</title>
        <authorList>
            <person name="Pentekhina I."/>
            <person name="Nedashkovskaya O."/>
            <person name="Seitkalieva A."/>
            <person name="Podvolotskaya A."/>
            <person name="Tekutyeva L."/>
            <person name="Balabanova L."/>
        </authorList>
    </citation>
    <scope>NUCLEOTIDE SEQUENCE</scope>
    <source>
        <strain evidence="1">KMM 6838</strain>
    </source>
</reference>
<evidence type="ECO:0000313" key="2">
    <source>
        <dbReference type="Proteomes" id="UP001209730"/>
    </source>
</evidence>
<name>A0AB35HXZ0_MICTH</name>
<comment type="caution">
    <text evidence="1">The sequence shown here is derived from an EMBL/GenBank/DDBJ whole genome shotgun (WGS) entry which is preliminary data.</text>
</comment>
<dbReference type="AlphaFoldDB" id="A0AB35HXZ0"/>
<gene>
    <name evidence="1" type="ORF">OQJ68_08255</name>
</gene>
<organism evidence="1 2">
    <name type="scientific">Microbulbifer thermotolerans</name>
    <dbReference type="NCBI Taxonomy" id="252514"/>
    <lineage>
        <taxon>Bacteria</taxon>
        <taxon>Pseudomonadati</taxon>
        <taxon>Pseudomonadota</taxon>
        <taxon>Gammaproteobacteria</taxon>
        <taxon>Cellvibrionales</taxon>
        <taxon>Microbulbiferaceae</taxon>
        <taxon>Microbulbifer</taxon>
    </lineage>
</organism>